<accession>A0AAW1T2X1</accession>
<dbReference type="Proteomes" id="UP001485043">
    <property type="component" value="Unassembled WGS sequence"/>
</dbReference>
<name>A0AAW1T2X1_9CHLO</name>
<evidence type="ECO:0000256" key="1">
    <source>
        <dbReference type="SAM" id="MobiDB-lite"/>
    </source>
</evidence>
<dbReference type="EMBL" id="JALJOV010000517">
    <property type="protein sequence ID" value="KAK9863094.1"/>
    <property type="molecule type" value="Genomic_DNA"/>
</dbReference>
<evidence type="ECO:0000313" key="3">
    <source>
        <dbReference type="Proteomes" id="UP001485043"/>
    </source>
</evidence>
<comment type="caution">
    <text evidence="2">The sequence shown here is derived from an EMBL/GenBank/DDBJ whole genome shotgun (WGS) entry which is preliminary data.</text>
</comment>
<protein>
    <submittedName>
        <fullName evidence="2">Uncharacterized protein</fullName>
    </submittedName>
</protein>
<sequence>MSGLMLLGCFVHQYKPCKFCFRFETSQSGSQCRAAFKELESCLLLPSSPLPANDKGTAEGTPAENSQDSSGKPVSKPAKLCQADPSAHFSQPQTWNPKFASLAQPYYHSHQHVPYTDWPQSQPCLLPEQSHPNQQLQPPYYSAIPQFTQPGPGEPASQQVLHQGIQVNGFAPGSFVAPDCNYHMQALPQAGVSHQPTAELLQPPADDMWTGGGQVPSQAQGQRAVHPHQHLQPQPDASLRGPVLPQELAALQQQQLGQQGLKVPQNLDTVADLLMELEWTVQLV</sequence>
<dbReference type="AlphaFoldDB" id="A0AAW1T2X1"/>
<reference evidence="2 3" key="1">
    <citation type="journal article" date="2024" name="Nat. Commun.">
        <title>Phylogenomics reveals the evolutionary origins of lichenization in chlorophyte algae.</title>
        <authorList>
            <person name="Puginier C."/>
            <person name="Libourel C."/>
            <person name="Otte J."/>
            <person name="Skaloud P."/>
            <person name="Haon M."/>
            <person name="Grisel S."/>
            <person name="Petersen M."/>
            <person name="Berrin J.G."/>
            <person name="Delaux P.M."/>
            <person name="Dal Grande F."/>
            <person name="Keller J."/>
        </authorList>
    </citation>
    <scope>NUCLEOTIDE SEQUENCE [LARGE SCALE GENOMIC DNA]</scope>
    <source>
        <strain evidence="2 3">SAG 2523</strain>
    </source>
</reference>
<evidence type="ECO:0000313" key="2">
    <source>
        <dbReference type="EMBL" id="KAK9863094.1"/>
    </source>
</evidence>
<feature type="region of interest" description="Disordered" evidence="1">
    <location>
        <begin position="212"/>
        <end position="236"/>
    </location>
</feature>
<proteinExistence type="predicted"/>
<gene>
    <name evidence="2" type="ORF">WJX84_002702</name>
</gene>
<keyword evidence="3" id="KW-1185">Reference proteome</keyword>
<feature type="compositionally biased region" description="Polar residues" evidence="1">
    <location>
        <begin position="63"/>
        <end position="72"/>
    </location>
</feature>
<feature type="region of interest" description="Disordered" evidence="1">
    <location>
        <begin position="53"/>
        <end position="92"/>
    </location>
</feature>
<organism evidence="2 3">
    <name type="scientific">Apatococcus fuscideae</name>
    <dbReference type="NCBI Taxonomy" id="2026836"/>
    <lineage>
        <taxon>Eukaryota</taxon>
        <taxon>Viridiplantae</taxon>
        <taxon>Chlorophyta</taxon>
        <taxon>core chlorophytes</taxon>
        <taxon>Trebouxiophyceae</taxon>
        <taxon>Chlorellales</taxon>
        <taxon>Chlorellaceae</taxon>
        <taxon>Apatococcus</taxon>
    </lineage>
</organism>